<protein>
    <submittedName>
        <fullName evidence="3">Arylsulfatase A</fullName>
    </submittedName>
</protein>
<accession>A0A285NA49</accession>
<proteinExistence type="inferred from homology"/>
<evidence type="ECO:0000259" key="2">
    <source>
        <dbReference type="Pfam" id="PF00884"/>
    </source>
</evidence>
<keyword evidence="4" id="KW-1185">Reference proteome</keyword>
<evidence type="ECO:0000313" key="3">
    <source>
        <dbReference type="EMBL" id="SNZ04826.1"/>
    </source>
</evidence>
<dbReference type="Pfam" id="PF00884">
    <property type="entry name" value="Sulfatase"/>
    <property type="match status" value="1"/>
</dbReference>
<dbReference type="CDD" id="cd16148">
    <property type="entry name" value="sulfatase_like"/>
    <property type="match status" value="1"/>
</dbReference>
<dbReference type="InterPro" id="IPR017850">
    <property type="entry name" value="Alkaline_phosphatase_core_sf"/>
</dbReference>
<evidence type="ECO:0000313" key="4">
    <source>
        <dbReference type="Proteomes" id="UP000219453"/>
    </source>
</evidence>
<dbReference type="AlphaFoldDB" id="A0A285NA49"/>
<dbReference type="RefSeq" id="WP_097007688.1">
    <property type="nucleotide sequence ID" value="NZ_OBEJ01000001.1"/>
</dbReference>
<evidence type="ECO:0000256" key="1">
    <source>
        <dbReference type="ARBA" id="ARBA00008779"/>
    </source>
</evidence>
<sequence>MTNVLLLSIDSLRRDFLGAYADEPSCVDYAVETPNLDRFAERAAVFDTHYAGSLPCMPARREWHTGVKEFLWRSWGPIEPYDDHLARVARDDGVLTQLLTDHFHYFQHGAHGYYEDYTGFEFLRGHEYDAWQTAPKQPDDRLLDQTLDRETDPTDGVGYVNRSVYARNAARLGVEDDERNAFAPRLFSRTAEWLRANREWDRWFCYVDSFDVHEPFHCPEPYASMYTDEDPRDPELDIWPYYGRIDEGQSALAERQLAFVRSQFAGKVTMADRWFGRVLDALDDAELWDDTAVIVTSDHGFLLGEHGWVGKNEAPVYDVLARTPLLIWHPEGAHNGDRIESLTAAVDLYATVLDLLGIDESAADRVHSRSLHLLLAGDADAENLHSHRDRALYGYWGSAVNVTDGEYAYLQPCDPAVPSRCHSTTMMNARGFPLPATPKHDAEAGEFVAHADGPVWRFEADSYAQLDGPMLFDVTDEIPKTNLAEERPGECDRLRDELVAGLDALNAPDHQYARLTLEQPP</sequence>
<comment type="similarity">
    <text evidence="1">Belongs to the sulfatase family.</text>
</comment>
<name>A0A285NA49_NATPI</name>
<dbReference type="PANTHER" id="PTHR42693:SF33">
    <property type="entry name" value="ARYLSULFATASE"/>
    <property type="match status" value="1"/>
</dbReference>
<dbReference type="PANTHER" id="PTHR42693">
    <property type="entry name" value="ARYLSULFATASE FAMILY MEMBER"/>
    <property type="match status" value="1"/>
</dbReference>
<dbReference type="SUPFAM" id="SSF53649">
    <property type="entry name" value="Alkaline phosphatase-like"/>
    <property type="match status" value="1"/>
</dbReference>
<feature type="domain" description="Sulfatase N-terminal" evidence="2">
    <location>
        <begin position="3"/>
        <end position="358"/>
    </location>
</feature>
<dbReference type="OrthoDB" id="145229at2157"/>
<dbReference type="GO" id="GO:0004065">
    <property type="term" value="F:arylsulfatase activity"/>
    <property type="evidence" value="ECO:0007669"/>
    <property type="project" value="TreeGrafter"/>
</dbReference>
<reference evidence="3 4" key="1">
    <citation type="submission" date="2017-09" db="EMBL/GenBank/DDBJ databases">
        <authorList>
            <person name="Ehlers B."/>
            <person name="Leendertz F.H."/>
        </authorList>
    </citation>
    <scope>NUCLEOTIDE SEQUENCE [LARGE SCALE GENOMIC DNA]</scope>
    <source>
        <strain evidence="3 4">DSM 27208</strain>
    </source>
</reference>
<dbReference type="EMBL" id="OBEJ01000001">
    <property type="protein sequence ID" value="SNZ04826.1"/>
    <property type="molecule type" value="Genomic_DNA"/>
</dbReference>
<organism evidence="3 4">
    <name type="scientific">Natronoarchaeum philippinense</name>
    <dbReference type="NCBI Taxonomy" id="558529"/>
    <lineage>
        <taxon>Archaea</taxon>
        <taxon>Methanobacteriati</taxon>
        <taxon>Methanobacteriota</taxon>
        <taxon>Stenosarchaea group</taxon>
        <taxon>Halobacteria</taxon>
        <taxon>Halobacteriales</taxon>
        <taxon>Natronoarchaeaceae</taxon>
    </lineage>
</organism>
<dbReference type="Gene3D" id="3.40.720.10">
    <property type="entry name" value="Alkaline Phosphatase, subunit A"/>
    <property type="match status" value="1"/>
</dbReference>
<gene>
    <name evidence="3" type="ORF">SAMN06269185_0691</name>
</gene>
<dbReference type="Proteomes" id="UP000219453">
    <property type="component" value="Unassembled WGS sequence"/>
</dbReference>
<dbReference type="InterPro" id="IPR000917">
    <property type="entry name" value="Sulfatase_N"/>
</dbReference>
<dbReference type="InterPro" id="IPR050738">
    <property type="entry name" value="Sulfatase"/>
</dbReference>